<dbReference type="Gene3D" id="3.40.50.300">
    <property type="entry name" value="P-loop containing nucleotide triphosphate hydrolases"/>
    <property type="match status" value="1"/>
</dbReference>
<dbReference type="GO" id="GO:0003677">
    <property type="term" value="F:DNA binding"/>
    <property type="evidence" value="ECO:0007669"/>
    <property type="project" value="InterPro"/>
</dbReference>
<reference evidence="12" key="2">
    <citation type="submission" date="2020-09" db="EMBL/GenBank/DDBJ databases">
        <authorList>
            <person name="Sun Q."/>
            <person name="Zhou Y."/>
        </authorList>
    </citation>
    <scope>NUCLEOTIDE SEQUENCE</scope>
    <source>
        <strain evidence="12">CGMCC 1.15425</strain>
    </source>
</reference>
<evidence type="ECO:0000313" key="13">
    <source>
        <dbReference type="Proteomes" id="UP000627715"/>
    </source>
</evidence>
<dbReference type="Pfam" id="PF14840">
    <property type="entry name" value="DNA_pol3_delt_C"/>
    <property type="match status" value="1"/>
</dbReference>
<dbReference type="AlphaFoldDB" id="A0A916QL02"/>
<dbReference type="NCBIfam" id="TIGR01128">
    <property type="entry name" value="holA"/>
    <property type="match status" value="1"/>
</dbReference>
<keyword evidence="3" id="KW-0808">Transferase</keyword>
<dbReference type="RefSeq" id="WP_068811285.1">
    <property type="nucleotide sequence ID" value="NZ_BMIY01000011.1"/>
</dbReference>
<evidence type="ECO:0000256" key="8">
    <source>
        <dbReference type="ARBA" id="ARBA00049244"/>
    </source>
</evidence>
<dbReference type="Gene3D" id="1.10.8.60">
    <property type="match status" value="1"/>
</dbReference>
<keyword evidence="13" id="KW-1185">Reference proteome</keyword>
<sequence>MKLKFAQLAQNLQSSLQGCYWIAGDEPLQARDAADMIRQATREAGFSEREVHDADRQFNWDILHHAASSMSLFSDKKLIEIRLGSKPDDTARKALIEYLESPPEDTILLLQTPRLDAAATRSKWFQSIEKHCAFLPLYDIDPGQLNDWLRARLQRYQMSATPDAIRLIAERTEGNLLAADQEIEKFYMLFGAGSELDLDAVSQSVTDNARFNVFALIESCLAGNTAKALTTLQRLREEGNELLYILAMVARELRQLLAMKVQMEQGSPMGSVLKSFRVWGNRQQAVEAALQRHSKQSLSRLLAGLHAIDAGAKGLRPGDTWVTLEKLVTSLCTNR</sequence>
<evidence type="ECO:0000256" key="5">
    <source>
        <dbReference type="ARBA" id="ARBA00022705"/>
    </source>
</evidence>
<dbReference type="GO" id="GO:0009360">
    <property type="term" value="C:DNA polymerase III complex"/>
    <property type="evidence" value="ECO:0007669"/>
    <property type="project" value="UniProtKB-UniRule"/>
</dbReference>
<feature type="domain" description="DNA polymerase III subunit delta C-terminal" evidence="11">
    <location>
        <begin position="214"/>
        <end position="333"/>
    </location>
</feature>
<dbReference type="SUPFAM" id="SSF52540">
    <property type="entry name" value="P-loop containing nucleoside triphosphate hydrolases"/>
    <property type="match status" value="1"/>
</dbReference>
<evidence type="ECO:0000256" key="9">
    <source>
        <dbReference type="NCBIfam" id="TIGR01128"/>
    </source>
</evidence>
<feature type="domain" description="DNA polymerase III delta N-terminal" evidence="10">
    <location>
        <begin position="20"/>
        <end position="131"/>
    </location>
</feature>
<dbReference type="Proteomes" id="UP000627715">
    <property type="component" value="Unassembled WGS sequence"/>
</dbReference>
<keyword evidence="4" id="KW-0548">Nucleotidyltransferase</keyword>
<dbReference type="Gene3D" id="1.20.272.10">
    <property type="match status" value="1"/>
</dbReference>
<dbReference type="EMBL" id="BMIY01000011">
    <property type="protein sequence ID" value="GFZ81348.1"/>
    <property type="molecule type" value="Genomic_DNA"/>
</dbReference>
<comment type="similarity">
    <text evidence="7">Belongs to the DNA polymerase HolA subunit family.</text>
</comment>
<evidence type="ECO:0000256" key="4">
    <source>
        <dbReference type="ARBA" id="ARBA00022695"/>
    </source>
</evidence>
<reference evidence="12" key="1">
    <citation type="journal article" date="2014" name="Int. J. Syst. Evol. Microbiol.">
        <title>Complete genome sequence of Corynebacterium casei LMG S-19264T (=DSM 44701T), isolated from a smear-ripened cheese.</title>
        <authorList>
            <consortium name="US DOE Joint Genome Institute (JGI-PGF)"/>
            <person name="Walter F."/>
            <person name="Albersmeier A."/>
            <person name="Kalinowski J."/>
            <person name="Ruckert C."/>
        </authorList>
    </citation>
    <scope>NUCLEOTIDE SEQUENCE</scope>
    <source>
        <strain evidence="12">CGMCC 1.15425</strain>
    </source>
</reference>
<gene>
    <name evidence="12" type="primary">holA</name>
    <name evidence="12" type="ORF">GCM10011403_25740</name>
</gene>
<dbReference type="InterPro" id="IPR010372">
    <property type="entry name" value="DNA_pol3_delta_N"/>
</dbReference>
<dbReference type="PANTHER" id="PTHR34388:SF1">
    <property type="entry name" value="DNA POLYMERASE III SUBUNIT DELTA"/>
    <property type="match status" value="1"/>
</dbReference>
<evidence type="ECO:0000259" key="10">
    <source>
        <dbReference type="Pfam" id="PF06144"/>
    </source>
</evidence>
<organism evidence="12 13">
    <name type="scientific">Pseudohongiella nitratireducens</name>
    <dbReference type="NCBI Taxonomy" id="1768907"/>
    <lineage>
        <taxon>Bacteria</taxon>
        <taxon>Pseudomonadati</taxon>
        <taxon>Pseudomonadota</taxon>
        <taxon>Gammaproteobacteria</taxon>
        <taxon>Pseudomonadales</taxon>
        <taxon>Pseudohongiellaceae</taxon>
        <taxon>Pseudohongiella</taxon>
    </lineage>
</organism>
<evidence type="ECO:0000256" key="7">
    <source>
        <dbReference type="ARBA" id="ARBA00034754"/>
    </source>
</evidence>
<evidence type="ECO:0000313" key="12">
    <source>
        <dbReference type="EMBL" id="GFZ81348.1"/>
    </source>
</evidence>
<accession>A0A916QL02</accession>
<dbReference type="CDD" id="cd18138">
    <property type="entry name" value="HLD_clamp_pol_III_delta"/>
    <property type="match status" value="1"/>
</dbReference>
<name>A0A916QL02_9GAMM</name>
<keyword evidence="5" id="KW-0235">DNA replication</keyword>
<dbReference type="EC" id="2.7.7.7" evidence="1 9"/>
<comment type="catalytic activity">
    <reaction evidence="8">
        <text>DNA(n) + a 2'-deoxyribonucleoside 5'-triphosphate = DNA(n+1) + diphosphate</text>
        <dbReference type="Rhea" id="RHEA:22508"/>
        <dbReference type="Rhea" id="RHEA-COMP:17339"/>
        <dbReference type="Rhea" id="RHEA-COMP:17340"/>
        <dbReference type="ChEBI" id="CHEBI:33019"/>
        <dbReference type="ChEBI" id="CHEBI:61560"/>
        <dbReference type="ChEBI" id="CHEBI:173112"/>
        <dbReference type="EC" id="2.7.7.7"/>
    </reaction>
</comment>
<dbReference type="InterPro" id="IPR032780">
    <property type="entry name" value="DNA_pol3_delt_C"/>
</dbReference>
<dbReference type="GO" id="GO:0006261">
    <property type="term" value="P:DNA-templated DNA replication"/>
    <property type="evidence" value="ECO:0007669"/>
    <property type="project" value="TreeGrafter"/>
</dbReference>
<dbReference type="SUPFAM" id="SSF48019">
    <property type="entry name" value="post-AAA+ oligomerization domain-like"/>
    <property type="match status" value="1"/>
</dbReference>
<dbReference type="Pfam" id="PF06144">
    <property type="entry name" value="DNA_pol3_delta"/>
    <property type="match status" value="1"/>
</dbReference>
<dbReference type="GO" id="GO:0003887">
    <property type="term" value="F:DNA-directed DNA polymerase activity"/>
    <property type="evidence" value="ECO:0007669"/>
    <property type="project" value="UniProtKB-UniRule"/>
</dbReference>
<evidence type="ECO:0000256" key="6">
    <source>
        <dbReference type="ARBA" id="ARBA00022932"/>
    </source>
</evidence>
<protein>
    <recommendedName>
        <fullName evidence="2 9">DNA polymerase III subunit delta</fullName>
        <ecNumber evidence="1 9">2.7.7.7</ecNumber>
    </recommendedName>
</protein>
<dbReference type="InterPro" id="IPR027417">
    <property type="entry name" value="P-loop_NTPase"/>
</dbReference>
<comment type="caution">
    <text evidence="12">The sequence shown here is derived from an EMBL/GenBank/DDBJ whole genome shotgun (WGS) entry which is preliminary data.</text>
</comment>
<evidence type="ECO:0000256" key="1">
    <source>
        <dbReference type="ARBA" id="ARBA00012417"/>
    </source>
</evidence>
<dbReference type="InterPro" id="IPR008921">
    <property type="entry name" value="DNA_pol3_clamp-load_cplx_C"/>
</dbReference>
<evidence type="ECO:0000259" key="11">
    <source>
        <dbReference type="Pfam" id="PF14840"/>
    </source>
</evidence>
<proteinExistence type="inferred from homology"/>
<evidence type="ECO:0000256" key="2">
    <source>
        <dbReference type="ARBA" id="ARBA00017703"/>
    </source>
</evidence>
<dbReference type="PANTHER" id="PTHR34388">
    <property type="entry name" value="DNA POLYMERASE III SUBUNIT DELTA"/>
    <property type="match status" value="1"/>
</dbReference>
<dbReference type="InterPro" id="IPR005790">
    <property type="entry name" value="DNA_polIII_delta"/>
</dbReference>
<dbReference type="PROSITE" id="PS51257">
    <property type="entry name" value="PROKAR_LIPOPROTEIN"/>
    <property type="match status" value="1"/>
</dbReference>
<keyword evidence="6" id="KW-0239">DNA-directed DNA polymerase</keyword>
<dbReference type="OrthoDB" id="9770982at2"/>
<evidence type="ECO:0000256" key="3">
    <source>
        <dbReference type="ARBA" id="ARBA00022679"/>
    </source>
</evidence>